<dbReference type="EMBL" id="CAJVQB010038789">
    <property type="protein sequence ID" value="CAG8826649.1"/>
    <property type="molecule type" value="Genomic_DNA"/>
</dbReference>
<organism evidence="1 2">
    <name type="scientific">Gigaspora margarita</name>
    <dbReference type="NCBI Taxonomy" id="4874"/>
    <lineage>
        <taxon>Eukaryota</taxon>
        <taxon>Fungi</taxon>
        <taxon>Fungi incertae sedis</taxon>
        <taxon>Mucoromycota</taxon>
        <taxon>Glomeromycotina</taxon>
        <taxon>Glomeromycetes</taxon>
        <taxon>Diversisporales</taxon>
        <taxon>Gigasporaceae</taxon>
        <taxon>Gigaspora</taxon>
    </lineage>
</organism>
<gene>
    <name evidence="1" type="ORF">GMARGA_LOCUS29183</name>
</gene>
<sequence>IHLQDLEKKVLCQINNSEFRLELYLLYCDFGHIEALINKELSFYKGVTYLIENSCNIIEKYSLHVGDIITIQKEEEKSYTILRAIFCHKGILVEIAKFSTTS</sequence>
<reference evidence="1 2" key="1">
    <citation type="submission" date="2021-06" db="EMBL/GenBank/DDBJ databases">
        <authorList>
            <person name="Kallberg Y."/>
            <person name="Tangrot J."/>
            <person name="Rosling A."/>
        </authorList>
    </citation>
    <scope>NUCLEOTIDE SEQUENCE [LARGE SCALE GENOMIC DNA]</scope>
    <source>
        <strain evidence="1 2">120-4 pot B 10/14</strain>
    </source>
</reference>
<proteinExistence type="predicted"/>
<name>A0ABN7WC21_GIGMA</name>
<comment type="caution">
    <text evidence="1">The sequence shown here is derived from an EMBL/GenBank/DDBJ whole genome shotgun (WGS) entry which is preliminary data.</text>
</comment>
<evidence type="ECO:0000313" key="1">
    <source>
        <dbReference type="EMBL" id="CAG8826649.1"/>
    </source>
</evidence>
<accession>A0ABN7WC21</accession>
<evidence type="ECO:0000313" key="2">
    <source>
        <dbReference type="Proteomes" id="UP000789901"/>
    </source>
</evidence>
<dbReference type="Proteomes" id="UP000789901">
    <property type="component" value="Unassembled WGS sequence"/>
</dbReference>
<protein>
    <submittedName>
        <fullName evidence="1">39270_t:CDS:1</fullName>
    </submittedName>
</protein>
<keyword evidence="2" id="KW-1185">Reference proteome</keyword>
<feature type="non-terminal residue" evidence="1">
    <location>
        <position position="1"/>
    </location>
</feature>